<sequence length="1165" mass="137069">MSLEQLYKKYDSQSLAKALYAITSWVSNRRYLAIVDKLNRTFLDLEDTDNYYQSIKSYREFQDFYEELSVFFSTTDKMMVEDFPIDTGEIKYFSNDRFYKVLLGNGSENTYETCFLIDSIINSINEEKVKNIWKEILNYEDYILSIIYKGDHNTNDKFECPPEKYFKNIFDNFASFNNQILSSYFDKFVSVNDELYRFYTKEGELPVFLPMMKECFLEKLINDYSSNEIKFGVWSKLINSIRENFLVDRKETITIMYPVILEHKVLDYSFAIFDKGNAIIFISNAYDFDTKYYLEGLYSGSVKLGGLFSNVGDNIYVDTNEGKNISFQQIDDDHLNPNATYYSSIEADESIIDAKGLVGIFNFSSSIEEIISFLNYYRNPQQNDVFNASGMTGFFQIWKDMDNVVDEGALDPTIFIPPYQSVHKTFELFKNELVSYPFEYPFSFSSVHSWDIKKESKSDLTLVGKEHSGEVNLFESEKKKLALYETHFMIEDITEEIVETIYSFQEIIINELNEYKDKILTQYDENFLELKLVSERILKQNALHNSIVETEYFKKLIIKFRDKPSIVLVNPYWNKIAENNIKSTTKKFENELLISLMEGLSFGDSISLFSEIRKNDNEKRTSKISKVEVPYYIKPHSYFSSPNNAAFKSVRKTMAETLKKIGLEPNDYEENEILGVIRQFRNEIRDELLINLSNFDRLQTHKKLLDQYSSVLFQIDIHQKRISSFAADNYLKDIAIKEFKERTISMREEAKTYKFILEYTMEENLSLLDRKNNYIASSEDIEELVAFSKWIVDFQSMSDAVNYGAVGWNKLSIREDYVIEIEETEKYLSDAHNIRRLRYDYGDYSMRDDSIDEIFFKKIENNFKIDTGLSFKLVISLMYFLESHQLISELIENEEARNHNNIVETPTNILAREFVNLGVYSLEDFYSALSFISLNPNELIDKSGIIPIWEKKKRKCKMLAQPILHVGDKVLYSPVSIYELRKSWVQGIMNFIIPYDIGMENTVALMNQWKREYESKIVRDLAALFNHSKYIVYIDQELYKLDKKGNHPRNLGDYDLIVIDGLSQKVFLFEVKYMRLSQTMKDSMGDQNEYFTGKKAKAKKFSRRAEYFEENKNIILQNLGLKGYYDVQSYFVSNKNIRSFFRDYPFNILSFNEIKANLESQVFNE</sequence>
<dbReference type="EMBL" id="CP011361">
    <property type="protein sequence ID" value="AKG05321.1"/>
    <property type="molecule type" value="Genomic_DNA"/>
</dbReference>
<dbReference type="KEGG" id="sje:AAV35_011400"/>
<evidence type="ECO:0000313" key="3">
    <source>
        <dbReference type="Proteomes" id="UP000011746"/>
    </source>
</evidence>
<evidence type="ECO:0000313" key="4">
    <source>
        <dbReference type="Proteomes" id="UP000092654"/>
    </source>
</evidence>
<evidence type="ECO:0000313" key="1">
    <source>
        <dbReference type="EMBL" id="AKG05321.1"/>
    </source>
</evidence>
<dbReference type="RefSeq" id="WP_008590566.1">
    <property type="nucleotide sequence ID" value="NZ_AMPQ01000011.1"/>
</dbReference>
<protein>
    <recommendedName>
        <fullName evidence="5">NERD domain-containing protein</fullName>
    </recommendedName>
</protein>
<organism evidence="2 3">
    <name type="scientific">Salimicrobium jeotgali</name>
    <dbReference type="NCBI Taxonomy" id="1230341"/>
    <lineage>
        <taxon>Bacteria</taxon>
        <taxon>Bacillati</taxon>
        <taxon>Bacillota</taxon>
        <taxon>Bacilli</taxon>
        <taxon>Bacillales</taxon>
        <taxon>Bacillaceae</taxon>
        <taxon>Salimicrobium</taxon>
    </lineage>
</organism>
<accession>K2FJT9</accession>
<dbReference type="AlphaFoldDB" id="K2FJT9"/>
<evidence type="ECO:0000313" key="2">
    <source>
        <dbReference type="EMBL" id="EKE31326.1"/>
    </source>
</evidence>
<reference evidence="4" key="2">
    <citation type="submission" date="2015-06" db="EMBL/GenBank/DDBJ databases">
        <title>Salimicrobium jeotgali MJ3, isolated from Myulchi jeot, a traditional Korean fermented seafood.</title>
        <authorList>
            <person name="Kim K.H."/>
            <person name="Jeon C.O."/>
            <person name="Jin H.M."/>
        </authorList>
    </citation>
    <scope>NUCLEOTIDE SEQUENCE [LARGE SCALE GENOMIC DNA]</scope>
    <source>
        <strain evidence="4">MJ3</strain>
    </source>
</reference>
<proteinExistence type="predicted"/>
<dbReference type="EMBL" id="AMPQ01000011">
    <property type="protein sequence ID" value="EKE31326.1"/>
    <property type="molecule type" value="Genomic_DNA"/>
</dbReference>
<dbReference type="Proteomes" id="UP000011746">
    <property type="component" value="Unassembled WGS sequence"/>
</dbReference>
<reference evidence="1" key="3">
    <citation type="submission" date="2016-11" db="EMBL/GenBank/DDBJ databases">
        <title>Salimicrobium jeotgali MJ3, isolated from Myulchi jeot, a traditional Korean fermented seafood.</title>
        <authorList>
            <person name="Kim K.H."/>
            <person name="Jeon C.O."/>
            <person name="Jin H.M."/>
        </authorList>
    </citation>
    <scope>NUCLEOTIDE SEQUENCE</scope>
    <source>
        <strain evidence="1">MJ3</strain>
    </source>
</reference>
<dbReference type="eggNOG" id="ENOG502ZBGP">
    <property type="taxonomic scope" value="Bacteria"/>
</dbReference>
<keyword evidence="3" id="KW-1185">Reference proteome</keyword>
<dbReference type="Proteomes" id="UP000092654">
    <property type="component" value="Chromosome"/>
</dbReference>
<reference evidence="2 3" key="1">
    <citation type="journal article" date="2012" name="J. Bacteriol.">
        <title>Draft Genome Sequence of Salimicrobium sp. Strain MJ3, Isolated from Myulchi-Jeot, Korean Fermented Seafood.</title>
        <authorList>
            <person name="Lee S.H."/>
            <person name="Jung J.Y."/>
            <person name="Jeon C.O."/>
        </authorList>
    </citation>
    <scope>NUCLEOTIDE SEQUENCE [LARGE SCALE GENOMIC DNA]</scope>
    <source>
        <strain evidence="2 3">MJ3</strain>
    </source>
</reference>
<dbReference type="OrthoDB" id="2077718at2"/>
<name>K2FJT9_9BACI</name>
<gene>
    <name evidence="1" type="ORF">AAV35_011400</name>
    <name evidence="2" type="ORF">MJ3_08821</name>
</gene>
<evidence type="ECO:0008006" key="5">
    <source>
        <dbReference type="Google" id="ProtNLM"/>
    </source>
</evidence>
<dbReference type="PATRIC" id="fig|1230341.3.peg.1822"/>